<evidence type="ECO:0000259" key="4">
    <source>
        <dbReference type="PROSITE" id="PS51471"/>
    </source>
</evidence>
<dbReference type="InterPro" id="IPR026992">
    <property type="entry name" value="DIOX_N"/>
</dbReference>
<keyword evidence="2 3" id="KW-0408">Iron</keyword>
<feature type="domain" description="Fe2OG dioxygenase" evidence="4">
    <location>
        <begin position="159"/>
        <end position="262"/>
    </location>
</feature>
<dbReference type="InterPro" id="IPR044861">
    <property type="entry name" value="IPNS-like_FE2OG_OXY"/>
</dbReference>
<reference evidence="5 6" key="1">
    <citation type="submission" date="2017-09" db="EMBL/GenBank/DDBJ databases">
        <title>WGS assembly of Aquilegia coerulea Goldsmith.</title>
        <authorList>
            <person name="Hodges S."/>
            <person name="Kramer E."/>
            <person name="Nordborg M."/>
            <person name="Tomkins J."/>
            <person name="Borevitz J."/>
            <person name="Derieg N."/>
            <person name="Yan J."/>
            <person name="Mihaltcheva S."/>
            <person name="Hayes R.D."/>
            <person name="Rokhsar D."/>
        </authorList>
    </citation>
    <scope>NUCLEOTIDE SEQUENCE [LARGE SCALE GENOMIC DNA]</scope>
    <source>
        <strain evidence="6">cv. Goldsmith</strain>
    </source>
</reference>
<dbReference type="SUPFAM" id="SSF51197">
    <property type="entry name" value="Clavaminate synthase-like"/>
    <property type="match status" value="1"/>
</dbReference>
<evidence type="ECO:0000313" key="6">
    <source>
        <dbReference type="Proteomes" id="UP000230069"/>
    </source>
</evidence>
<dbReference type="FunFam" id="2.60.120.330:FF:000032">
    <property type="entry name" value="Gibberellin 20-oxidase-like protein"/>
    <property type="match status" value="1"/>
</dbReference>
<name>A0A2G5E0W3_AQUCA</name>
<dbReference type="InterPro" id="IPR005123">
    <property type="entry name" value="Oxoglu/Fe-dep_dioxygenase_dom"/>
</dbReference>
<dbReference type="Gene3D" id="2.60.120.330">
    <property type="entry name" value="B-lactam Antibiotic, Isopenicillin N Synthase, Chain"/>
    <property type="match status" value="1"/>
</dbReference>
<dbReference type="Proteomes" id="UP000230069">
    <property type="component" value="Unassembled WGS sequence"/>
</dbReference>
<evidence type="ECO:0000256" key="2">
    <source>
        <dbReference type="ARBA" id="ARBA00023004"/>
    </source>
</evidence>
<dbReference type="InterPro" id="IPR027443">
    <property type="entry name" value="IPNS-like_sf"/>
</dbReference>
<evidence type="ECO:0000256" key="1">
    <source>
        <dbReference type="ARBA" id="ARBA00022723"/>
    </source>
</evidence>
<comment type="similarity">
    <text evidence="3">Belongs to the iron/ascorbate-dependent oxidoreductase family.</text>
</comment>
<sequence>MSGSQTSVQLPVLDISQPVDTSFLSSLSEACQEWGFFLITNHGISKELYGKMYTLSNQLFALPNDSKLKLGPLSSLKTYTPHFIASPFFESLRVSGPNFYDSAKSSADVLFNPANSEFSEILQEYGNKMVEISRKILEYVLVCLGDGFGQYFGSEFFNCHGYLRIVNYSPPNTLIDEQVEGLGMHTDMSCITILYQDEIGGLQVRSKEGEWMDISPSEGALVVNVGDMMQAWSNGRLRSSEHRVVLKQSRNRLSLAFFWCFEDEKVIFAPDEVVGEGKMRNYKPFVCSDYVRFRESSEKGKFEKVGYTVKDFAGSVPLE</sequence>
<protein>
    <recommendedName>
        <fullName evidence="4">Fe2OG dioxygenase domain-containing protein</fullName>
    </recommendedName>
</protein>
<organism evidence="5 6">
    <name type="scientific">Aquilegia coerulea</name>
    <name type="common">Rocky mountain columbine</name>
    <dbReference type="NCBI Taxonomy" id="218851"/>
    <lineage>
        <taxon>Eukaryota</taxon>
        <taxon>Viridiplantae</taxon>
        <taxon>Streptophyta</taxon>
        <taxon>Embryophyta</taxon>
        <taxon>Tracheophyta</taxon>
        <taxon>Spermatophyta</taxon>
        <taxon>Magnoliopsida</taxon>
        <taxon>Ranunculales</taxon>
        <taxon>Ranunculaceae</taxon>
        <taxon>Thalictroideae</taxon>
        <taxon>Aquilegia</taxon>
    </lineage>
</organism>
<evidence type="ECO:0000256" key="3">
    <source>
        <dbReference type="RuleBase" id="RU003682"/>
    </source>
</evidence>
<gene>
    <name evidence="5" type="ORF">AQUCO_01300308v1</name>
</gene>
<dbReference type="PANTHER" id="PTHR47990">
    <property type="entry name" value="2-OXOGLUTARATE (2OG) AND FE(II)-DEPENDENT OXYGENASE SUPERFAMILY PROTEIN-RELATED"/>
    <property type="match status" value="1"/>
</dbReference>
<dbReference type="InParanoid" id="A0A2G5E0W3"/>
<dbReference type="GO" id="GO:0016491">
    <property type="term" value="F:oxidoreductase activity"/>
    <property type="evidence" value="ECO:0007669"/>
    <property type="project" value="UniProtKB-KW"/>
</dbReference>
<dbReference type="FunCoup" id="A0A2G5E0W3">
    <property type="interactions" value="1"/>
</dbReference>
<dbReference type="PROSITE" id="PS51471">
    <property type="entry name" value="FE2OG_OXY"/>
    <property type="match status" value="1"/>
</dbReference>
<evidence type="ECO:0000313" key="5">
    <source>
        <dbReference type="EMBL" id="PIA49399.1"/>
    </source>
</evidence>
<keyword evidence="1 3" id="KW-0479">Metal-binding</keyword>
<dbReference type="Pfam" id="PF14226">
    <property type="entry name" value="DIOX_N"/>
    <property type="match status" value="1"/>
</dbReference>
<keyword evidence="6" id="KW-1185">Reference proteome</keyword>
<dbReference type="AlphaFoldDB" id="A0A2G5E0W3"/>
<dbReference type="GO" id="GO:0046872">
    <property type="term" value="F:metal ion binding"/>
    <property type="evidence" value="ECO:0007669"/>
    <property type="project" value="UniProtKB-KW"/>
</dbReference>
<proteinExistence type="inferred from homology"/>
<dbReference type="EMBL" id="KZ305030">
    <property type="protein sequence ID" value="PIA49399.1"/>
    <property type="molecule type" value="Genomic_DNA"/>
</dbReference>
<keyword evidence="3" id="KW-0560">Oxidoreductase</keyword>
<dbReference type="InterPro" id="IPR050231">
    <property type="entry name" value="Iron_ascorbate_oxido_reductase"/>
</dbReference>
<accession>A0A2G5E0W3</accession>
<dbReference type="Pfam" id="PF03171">
    <property type="entry name" value="2OG-FeII_Oxy"/>
    <property type="match status" value="1"/>
</dbReference>
<dbReference type="OrthoDB" id="288590at2759"/>